<organism evidence="2 3">
    <name type="scientific">Faecalibacterium prausnitzii</name>
    <dbReference type="NCBI Taxonomy" id="853"/>
    <lineage>
        <taxon>Bacteria</taxon>
        <taxon>Bacillati</taxon>
        <taxon>Bacillota</taxon>
        <taxon>Clostridia</taxon>
        <taxon>Eubacteriales</taxon>
        <taxon>Oscillospiraceae</taxon>
        <taxon>Faecalibacterium</taxon>
    </lineage>
</organism>
<feature type="compositionally biased region" description="Basic and acidic residues" evidence="1">
    <location>
        <begin position="1"/>
        <end position="21"/>
    </location>
</feature>
<reference evidence="2 3" key="1">
    <citation type="submission" date="2018-02" db="EMBL/GenBank/DDBJ databases">
        <title>Complete genome sequencing of Faecalibacterium prausnitzii strains isolated from the human gut.</title>
        <authorList>
            <person name="Fitzgerald B.C."/>
            <person name="Shkoporov A.N."/>
            <person name="Ross P.R."/>
            <person name="Hill C."/>
        </authorList>
    </citation>
    <scope>NUCLEOTIDE SEQUENCE [LARGE SCALE GENOMIC DNA]</scope>
    <source>
        <strain evidence="2 3">APC942/8-14-2</strain>
    </source>
</reference>
<feature type="region of interest" description="Disordered" evidence="1">
    <location>
        <begin position="62"/>
        <end position="108"/>
    </location>
</feature>
<dbReference type="Proteomes" id="UP000251634">
    <property type="component" value="Unassembled WGS sequence"/>
</dbReference>
<comment type="caution">
    <text evidence="2">The sequence shown here is derived from an EMBL/GenBank/DDBJ whole genome shotgun (WGS) entry which is preliminary data.</text>
</comment>
<proteinExistence type="predicted"/>
<feature type="region of interest" description="Disordered" evidence="1">
    <location>
        <begin position="1"/>
        <end position="39"/>
    </location>
</feature>
<evidence type="ECO:0000256" key="1">
    <source>
        <dbReference type="SAM" id="MobiDB-lite"/>
    </source>
</evidence>
<dbReference type="EMBL" id="PRKZ01000005">
    <property type="protein sequence ID" value="RAW49481.1"/>
    <property type="molecule type" value="Genomic_DNA"/>
</dbReference>
<accession>A0A329TI96</accession>
<sequence>MGPEGCREGRGEQFEILPEKRVPHRRPGGSPVAGREGAVFVPPGKEALRLPGRESLHPAGKAALGQLVGGERAGKAHPQHPVPVRDGGQDTGGESEIAGGLGQSQRLQ</sequence>
<evidence type="ECO:0000313" key="2">
    <source>
        <dbReference type="EMBL" id="RAW49481.1"/>
    </source>
</evidence>
<evidence type="ECO:0000313" key="3">
    <source>
        <dbReference type="Proteomes" id="UP000251634"/>
    </source>
</evidence>
<dbReference type="AlphaFoldDB" id="A0A329TI96"/>
<name>A0A329TI96_9FIRM</name>
<gene>
    <name evidence="2" type="ORF">C4N25_08220</name>
</gene>
<protein>
    <submittedName>
        <fullName evidence="2">Uncharacterized protein</fullName>
    </submittedName>
</protein>